<dbReference type="Proteomes" id="UP000030323">
    <property type="component" value="Segment"/>
</dbReference>
<dbReference type="KEGG" id="vg:24721747"/>
<sequence>MKRTKVINKSRFRKGFVLASVVASTFALSGCEVADQTVKMYQTVDECSTIEATEYQSAEQCKASFEAAKAEHEKSAPKFQGYNDCSAEFDNCNYDSSTGSFMPAMMGFMVGQMMGNMQANSNFRASQPLYNNPNGGYKDISGKSYSNIKPGKPFQATRSAMSSKPASTVQARSTTSSRGGFGGSARSGSFGG</sequence>
<keyword evidence="3" id="KW-1185">Reference proteome</keyword>
<name>A0A0A0YP81_9CAUD</name>
<accession>A0A0A0YP81</accession>
<feature type="compositionally biased region" description="Gly residues" evidence="1">
    <location>
        <begin position="179"/>
        <end position="192"/>
    </location>
</feature>
<dbReference type="RefSeq" id="YP_009146581.1">
    <property type="nucleotide sequence ID" value="NC_027331.1"/>
</dbReference>
<dbReference type="PROSITE" id="PS51257">
    <property type="entry name" value="PROKAR_LIPOPROTEIN"/>
    <property type="match status" value="1"/>
</dbReference>
<evidence type="ECO:0000313" key="2">
    <source>
        <dbReference type="EMBL" id="AIX12119.1"/>
    </source>
</evidence>
<organism evidence="2 3">
    <name type="scientific">Citrobacter phage Moon</name>
    <dbReference type="NCBI Taxonomy" id="1540095"/>
    <lineage>
        <taxon>Viruses</taxon>
        <taxon>Duplodnaviria</taxon>
        <taxon>Heunggongvirae</taxon>
        <taxon>Uroviricota</taxon>
        <taxon>Caudoviricetes</taxon>
        <taxon>Pantevenvirales</taxon>
        <taxon>Straboviridae</taxon>
        <taxon>Tevenvirinae</taxon>
        <taxon>Moonvirus</taxon>
        <taxon>Moonvirus moon</taxon>
    </lineage>
</organism>
<feature type="compositionally biased region" description="Polar residues" evidence="1">
    <location>
        <begin position="156"/>
        <end position="170"/>
    </location>
</feature>
<feature type="region of interest" description="Disordered" evidence="1">
    <location>
        <begin position="141"/>
        <end position="192"/>
    </location>
</feature>
<dbReference type="InterPro" id="IPR009576">
    <property type="entry name" value="Biofilm_formation_YgiB"/>
</dbReference>
<reference evidence="2 3" key="1">
    <citation type="journal article" date="2015" name="Genome Announc.">
        <title>Complete Genome Sequence of Citrobacter freundii Myophage Moon.</title>
        <authorList>
            <person name="Edwards G.B."/>
            <person name="Luna A.J."/>
            <person name="Hernandez A.C."/>
            <person name="Kuty Everett G.F."/>
        </authorList>
    </citation>
    <scope>NUCLEOTIDE SEQUENCE [LARGE SCALE GENOMIC DNA]</scope>
</reference>
<gene>
    <name evidence="2" type="ORF">CPT_Moon148</name>
</gene>
<dbReference type="GeneID" id="24721747"/>
<keyword evidence="2" id="KW-0449">Lipoprotein</keyword>
<dbReference type="Pfam" id="PF06693">
    <property type="entry name" value="DUF1190"/>
    <property type="match status" value="1"/>
</dbReference>
<protein>
    <submittedName>
        <fullName evidence="2">Putative lipoprotein</fullName>
    </submittedName>
</protein>
<evidence type="ECO:0000313" key="3">
    <source>
        <dbReference type="Proteomes" id="UP000030323"/>
    </source>
</evidence>
<evidence type="ECO:0000256" key="1">
    <source>
        <dbReference type="SAM" id="MobiDB-lite"/>
    </source>
</evidence>
<dbReference type="EMBL" id="KM236240">
    <property type="protein sequence ID" value="AIX12119.1"/>
    <property type="molecule type" value="Genomic_DNA"/>
</dbReference>
<proteinExistence type="predicted"/>